<dbReference type="InterPro" id="IPR004089">
    <property type="entry name" value="MCPsignal_dom"/>
</dbReference>
<dbReference type="AlphaFoldDB" id="A0A1E3G1H7"/>
<feature type="coiled-coil region" evidence="2">
    <location>
        <begin position="172"/>
        <end position="234"/>
    </location>
</feature>
<evidence type="ECO:0000313" key="6">
    <source>
        <dbReference type="Proteomes" id="UP000094570"/>
    </source>
</evidence>
<dbReference type="GO" id="GO:0016020">
    <property type="term" value="C:membrane"/>
    <property type="evidence" value="ECO:0007669"/>
    <property type="project" value="InterPro"/>
</dbReference>
<name>A0A1E3G1H7_9BACT</name>
<protein>
    <recommendedName>
        <fullName evidence="4">Methyl-accepting transducer domain-containing protein</fullName>
    </recommendedName>
</protein>
<dbReference type="RefSeq" id="WP_069293510.1">
    <property type="nucleotide sequence ID" value="NZ_CP140110.1"/>
</dbReference>
<keyword evidence="1" id="KW-0807">Transducer</keyword>
<proteinExistence type="predicted"/>
<dbReference type="PROSITE" id="PS50111">
    <property type="entry name" value="CHEMOTAXIS_TRANSDUC_2"/>
    <property type="match status" value="1"/>
</dbReference>
<dbReference type="SUPFAM" id="SSF58104">
    <property type="entry name" value="Methyl-accepting chemotaxis protein (MCP) signaling domain"/>
    <property type="match status" value="1"/>
</dbReference>
<feature type="region of interest" description="Disordered" evidence="3">
    <location>
        <begin position="1"/>
        <end position="31"/>
    </location>
</feature>
<accession>A0A1E3G1H7</accession>
<organism evidence="5 6">
    <name type="scientific">Fervidobacterium thailandense</name>
    <dbReference type="NCBI Taxonomy" id="1008305"/>
    <lineage>
        <taxon>Bacteria</taxon>
        <taxon>Thermotogati</taxon>
        <taxon>Thermotogota</taxon>
        <taxon>Thermotogae</taxon>
        <taxon>Thermotogales</taxon>
        <taxon>Fervidobacteriaceae</taxon>
        <taxon>Fervidobacterium</taxon>
    </lineage>
</organism>
<dbReference type="GO" id="GO:0007165">
    <property type="term" value="P:signal transduction"/>
    <property type="evidence" value="ECO:0007669"/>
    <property type="project" value="UniProtKB-KW"/>
</dbReference>
<dbReference type="Proteomes" id="UP000094570">
    <property type="component" value="Unassembled WGS sequence"/>
</dbReference>
<evidence type="ECO:0000259" key="4">
    <source>
        <dbReference type="PROSITE" id="PS50111"/>
    </source>
</evidence>
<feature type="compositionally biased region" description="Basic and acidic residues" evidence="3">
    <location>
        <begin position="7"/>
        <end position="21"/>
    </location>
</feature>
<gene>
    <name evidence="5" type="ORF">A4H02_07265</name>
</gene>
<evidence type="ECO:0000256" key="2">
    <source>
        <dbReference type="SAM" id="Coils"/>
    </source>
</evidence>
<evidence type="ECO:0000313" key="5">
    <source>
        <dbReference type="EMBL" id="ODN30095.1"/>
    </source>
</evidence>
<comment type="caution">
    <text evidence="5">The sequence shown here is derived from an EMBL/GenBank/DDBJ whole genome shotgun (WGS) entry which is preliminary data.</text>
</comment>
<dbReference type="Gene3D" id="1.10.287.950">
    <property type="entry name" value="Methyl-accepting chemotaxis protein"/>
    <property type="match status" value="2"/>
</dbReference>
<evidence type="ECO:0000256" key="1">
    <source>
        <dbReference type="PROSITE-ProRule" id="PRU00284"/>
    </source>
</evidence>
<feature type="domain" description="Methyl-accepting transducer" evidence="4">
    <location>
        <begin position="1"/>
        <end position="239"/>
    </location>
</feature>
<reference evidence="6" key="1">
    <citation type="submission" date="2016-04" db="EMBL/GenBank/DDBJ databases">
        <title>The genome sequence project of a novel Fervidobacterium isolate from a hot spring in Thailand.</title>
        <authorList>
            <person name="Gonzalez J.M."/>
            <person name="Cuecas A."/>
            <person name="Kanoksilapatham W."/>
        </authorList>
    </citation>
    <scope>NUCLEOTIDE SEQUENCE [LARGE SCALE GENOMIC DNA]</scope>
    <source>
        <strain evidence="6">FC2004</strain>
    </source>
</reference>
<keyword evidence="6" id="KW-1185">Reference proteome</keyword>
<keyword evidence="2" id="KW-0175">Coiled coil</keyword>
<evidence type="ECO:0000256" key="3">
    <source>
        <dbReference type="SAM" id="MobiDB-lite"/>
    </source>
</evidence>
<dbReference type="EMBL" id="LWAF01000011">
    <property type="protein sequence ID" value="ODN30095.1"/>
    <property type="molecule type" value="Genomic_DNA"/>
</dbReference>
<dbReference type="STRING" id="1008305.A4H02_07265"/>
<sequence>MEEMEDVKERENLTKNQKDGEQESDNSTLTPLEELVRVAQEVENATNVLDNSVEHFATFFEENRAEVSGVIESIERFANKVKDLEKVLENIEELVRVFGDFSEKISDIADDITVLSINSSVEIRKENIDRNALRKISEMIMQLAGNVRDISKNTKKHVKKSKEIAGELTNNIEVVVEEVKQVHETLKTLENLNLSSLKNLELLVDISKNSRKTVEQLLKTVDVLKEKVEEIRRTIIQLLD</sequence>